<dbReference type="EMBL" id="JAWJZB010000008">
    <property type="protein sequence ID" value="MDV5088752.1"/>
    <property type="molecule type" value="Genomic_DNA"/>
</dbReference>
<dbReference type="Proteomes" id="UP001272515">
    <property type="component" value="Unassembled WGS sequence"/>
</dbReference>
<evidence type="ECO:0000313" key="1">
    <source>
        <dbReference type="EMBL" id="MDV5088752.1"/>
    </source>
</evidence>
<comment type="caution">
    <text evidence="1">The sequence shown here is derived from an EMBL/GenBank/DDBJ whole genome shotgun (WGS) entry which is preliminary data.</text>
</comment>
<reference evidence="1 2" key="1">
    <citation type="submission" date="2023-10" db="EMBL/GenBank/DDBJ databases">
        <title>Veillonella sp. nov., isolated from a pig farm feces dump.</title>
        <authorList>
            <person name="Chang Y.-H."/>
        </authorList>
    </citation>
    <scope>NUCLEOTIDE SEQUENCE [LARGE SCALE GENOMIC DNA]</scope>
    <source>
        <strain evidence="1 2">YH-vei2233</strain>
    </source>
</reference>
<sequence>MENEKLWSPAFLGYGGSNSIFYMTQYMMITTLPIIITSDLKGSAIEAGMAMTYFQIGTIYVDRLRDGSSMV</sequence>
<keyword evidence="2" id="KW-1185">Reference proteome</keyword>
<organism evidence="1 2">
    <name type="scientific">Veillonella absiana</name>
    <dbReference type="NCBI Taxonomy" id="3079305"/>
    <lineage>
        <taxon>Bacteria</taxon>
        <taxon>Bacillati</taxon>
        <taxon>Bacillota</taxon>
        <taxon>Negativicutes</taxon>
        <taxon>Veillonellales</taxon>
        <taxon>Veillonellaceae</taxon>
        <taxon>Veillonella</taxon>
    </lineage>
</organism>
<dbReference type="SUPFAM" id="SSF103473">
    <property type="entry name" value="MFS general substrate transporter"/>
    <property type="match status" value="1"/>
</dbReference>
<protein>
    <submittedName>
        <fullName evidence="1">Uncharacterized protein</fullName>
    </submittedName>
</protein>
<accession>A0ABU3Z9Z8</accession>
<dbReference type="InterPro" id="IPR036259">
    <property type="entry name" value="MFS_trans_sf"/>
</dbReference>
<evidence type="ECO:0000313" key="2">
    <source>
        <dbReference type="Proteomes" id="UP001272515"/>
    </source>
</evidence>
<gene>
    <name evidence="1" type="ORF">RVY80_07850</name>
</gene>
<name>A0ABU3Z9Z8_9FIRM</name>
<proteinExistence type="predicted"/>